<dbReference type="InterPro" id="IPR011333">
    <property type="entry name" value="SKP1/BTB/POZ_sf"/>
</dbReference>
<gene>
    <name evidence="2" type="ORF">PROQFM164_S02g003217</name>
</gene>
<dbReference type="OrthoDB" id="5326346at2759"/>
<dbReference type="STRING" id="1365484.W6QAK5"/>
<feature type="compositionally biased region" description="Acidic residues" evidence="1">
    <location>
        <begin position="94"/>
        <end position="126"/>
    </location>
</feature>
<feature type="region of interest" description="Disordered" evidence="1">
    <location>
        <begin position="36"/>
        <end position="136"/>
    </location>
</feature>
<accession>W6QAK5</accession>
<feature type="compositionally biased region" description="Basic residues" evidence="1">
    <location>
        <begin position="62"/>
        <end position="74"/>
    </location>
</feature>
<sequence>MMDQPTHIIDPDGEVIIILRDANSPFAQAPGDTVAGMTVSYSDHSLQSPAEAIKPPPTYSGKQKKKKKSRKGLRAIRSSSEPVSSPASPPIEEPAAEDPAAEDPVAEEPAAEEPAAEDPAAEDPAAEEPAAGEPAEEQVYEPLVKIQVSAKHLIFASSVFKRILTGGWKESTIYLQKGSVEITAESWDIGALLILLHAIHGKYRRIPRKLTLEMLAKVAVIADYYECKESVYSMTDIWINNLEEKIPMTYSRNLILWLWVSWFFQLSSQFKETTSAVMSLSKTYVHGWGLPISHEVIGLMNKRRHEAINHSVFRLHEIRDALLSGSRGCEFECRSIMLGALTIQMQSSNLLSPRPAAPFLNLSHRDLIQKVLAFESPEWSTSAHYQNHYGYIQAHTCADSSFKSLFANLNDFIEGLDLNDFIEWFGLNDSIEELDLNSLDFYK</sequence>
<dbReference type="Proteomes" id="UP000030686">
    <property type="component" value="Unassembled WGS sequence"/>
</dbReference>
<feature type="compositionally biased region" description="Polar residues" evidence="1">
    <location>
        <begin position="39"/>
        <end position="48"/>
    </location>
</feature>
<evidence type="ECO:0000313" key="3">
    <source>
        <dbReference type="Proteomes" id="UP000030686"/>
    </source>
</evidence>
<organism evidence="2 3">
    <name type="scientific">Penicillium roqueforti (strain FM164)</name>
    <dbReference type="NCBI Taxonomy" id="1365484"/>
    <lineage>
        <taxon>Eukaryota</taxon>
        <taxon>Fungi</taxon>
        <taxon>Dikarya</taxon>
        <taxon>Ascomycota</taxon>
        <taxon>Pezizomycotina</taxon>
        <taxon>Eurotiomycetes</taxon>
        <taxon>Eurotiomycetidae</taxon>
        <taxon>Eurotiales</taxon>
        <taxon>Aspergillaceae</taxon>
        <taxon>Penicillium</taxon>
    </lineage>
</organism>
<dbReference type="EMBL" id="HG792016">
    <property type="protein sequence ID" value="CDM33066.1"/>
    <property type="molecule type" value="Genomic_DNA"/>
</dbReference>
<evidence type="ECO:0000256" key="1">
    <source>
        <dbReference type="SAM" id="MobiDB-lite"/>
    </source>
</evidence>
<name>W6QAK5_PENRF</name>
<protein>
    <submittedName>
        <fullName evidence="2">Genomic scaffold, ProqFM164S02</fullName>
    </submittedName>
</protein>
<reference evidence="2" key="1">
    <citation type="journal article" date="2014" name="Nat. Commun.">
        <title>Multiple recent horizontal transfers of a large genomic region in cheese making fungi.</title>
        <authorList>
            <person name="Cheeseman K."/>
            <person name="Ropars J."/>
            <person name="Renault P."/>
            <person name="Dupont J."/>
            <person name="Gouzy J."/>
            <person name="Branca A."/>
            <person name="Abraham A.L."/>
            <person name="Ceppi M."/>
            <person name="Conseiller E."/>
            <person name="Debuchy R."/>
            <person name="Malagnac F."/>
            <person name="Goarin A."/>
            <person name="Silar P."/>
            <person name="Lacoste S."/>
            <person name="Sallet E."/>
            <person name="Bensimon A."/>
            <person name="Giraud T."/>
            <person name="Brygoo Y."/>
        </authorList>
    </citation>
    <scope>NUCLEOTIDE SEQUENCE [LARGE SCALE GENOMIC DNA]</scope>
    <source>
        <strain evidence="2">FM164</strain>
    </source>
</reference>
<evidence type="ECO:0000313" key="2">
    <source>
        <dbReference type="EMBL" id="CDM33066.1"/>
    </source>
</evidence>
<keyword evidence="3" id="KW-1185">Reference proteome</keyword>
<proteinExistence type="predicted"/>
<dbReference type="OMA" id="AVMVDYY"/>
<dbReference type="Gene3D" id="3.30.710.10">
    <property type="entry name" value="Potassium Channel Kv1.1, Chain A"/>
    <property type="match status" value="1"/>
</dbReference>
<dbReference type="AlphaFoldDB" id="W6QAK5"/>